<sequence>MKKSVFFLLLLVLGSCFGDIEKDISTDLQFEGNEIFNISFSLEESLFFPFQTIDYFRFAESLAIPGCPDVSIDENLKKVTLDFSVKKECVNNLYVPRLGKIHLQYISNSILESVVRLEYENYSVRGIKIEGYREFKRANILLNPNRRAESFQNLLIINKNNSSSKIDGDYTHQLVLTNGLLTEFSSSGAIEGRNIAGRPIKMNQTVAKNYKINCINSGLLLPGQGSENWEIFRNETQATNHRLVYSLVDPCNSSATITLEDGRLMVFRLTE</sequence>
<dbReference type="Proteomes" id="UP001142175">
    <property type="component" value="Unassembled WGS sequence"/>
</dbReference>
<feature type="signal peptide" evidence="1">
    <location>
        <begin position="1"/>
        <end position="18"/>
    </location>
</feature>
<keyword evidence="3" id="KW-1185">Reference proteome</keyword>
<dbReference type="EMBL" id="JANSUY010000025">
    <property type="protein sequence ID" value="MCR9017251.1"/>
    <property type="molecule type" value="Genomic_DNA"/>
</dbReference>
<comment type="caution">
    <text evidence="2">The sequence shown here is derived from an EMBL/GenBank/DDBJ whole genome shotgun (WGS) entry which is preliminary data.</text>
</comment>
<proteinExistence type="predicted"/>
<evidence type="ECO:0000313" key="2">
    <source>
        <dbReference type="EMBL" id="MCR9017251.1"/>
    </source>
</evidence>
<name>A0A9X2P9C3_9BACT</name>
<evidence type="ECO:0000256" key="1">
    <source>
        <dbReference type="SAM" id="SignalP"/>
    </source>
</evidence>
<reference evidence="2" key="1">
    <citation type="submission" date="2022-08" db="EMBL/GenBank/DDBJ databases">
        <authorList>
            <person name="Zhang D."/>
        </authorList>
    </citation>
    <scope>NUCLEOTIDE SEQUENCE</scope>
    <source>
        <strain evidence="2">XJ19-11</strain>
    </source>
</reference>
<feature type="chain" id="PRO_5040831021" description="Lipoprotein" evidence="1">
    <location>
        <begin position="19"/>
        <end position="271"/>
    </location>
</feature>
<organism evidence="2 3">
    <name type="scientific">Aquiflexum gelatinilyticum</name>
    <dbReference type="NCBI Taxonomy" id="2961943"/>
    <lineage>
        <taxon>Bacteria</taxon>
        <taxon>Pseudomonadati</taxon>
        <taxon>Bacteroidota</taxon>
        <taxon>Cytophagia</taxon>
        <taxon>Cytophagales</taxon>
        <taxon>Cyclobacteriaceae</taxon>
        <taxon>Aquiflexum</taxon>
    </lineage>
</organism>
<keyword evidence="1" id="KW-0732">Signal</keyword>
<accession>A0A9X2P9C3</accession>
<evidence type="ECO:0000313" key="3">
    <source>
        <dbReference type="Proteomes" id="UP001142175"/>
    </source>
</evidence>
<dbReference type="AlphaFoldDB" id="A0A9X2P9C3"/>
<protein>
    <recommendedName>
        <fullName evidence="4">Lipoprotein</fullName>
    </recommendedName>
</protein>
<dbReference type="RefSeq" id="WP_258425091.1">
    <property type="nucleotide sequence ID" value="NZ_JANSUY010000025.1"/>
</dbReference>
<evidence type="ECO:0008006" key="4">
    <source>
        <dbReference type="Google" id="ProtNLM"/>
    </source>
</evidence>
<gene>
    <name evidence="2" type="ORF">NU887_19610</name>
</gene>
<dbReference type="PROSITE" id="PS51257">
    <property type="entry name" value="PROKAR_LIPOPROTEIN"/>
    <property type="match status" value="1"/>
</dbReference>